<evidence type="ECO:0000313" key="3">
    <source>
        <dbReference type="Proteomes" id="UP001156690"/>
    </source>
</evidence>
<dbReference type="AlphaFoldDB" id="A0AAV5NSK4"/>
<keyword evidence="1" id="KW-0732">Signal</keyword>
<evidence type="ECO:0000256" key="1">
    <source>
        <dbReference type="SAM" id="SignalP"/>
    </source>
</evidence>
<proteinExistence type="predicted"/>
<evidence type="ECO:0000313" key="2">
    <source>
        <dbReference type="EMBL" id="GLQ73279.1"/>
    </source>
</evidence>
<reference evidence="3" key="1">
    <citation type="journal article" date="2019" name="Int. J. Syst. Evol. Microbiol.">
        <title>The Global Catalogue of Microorganisms (GCM) 10K type strain sequencing project: providing services to taxonomists for standard genome sequencing and annotation.</title>
        <authorList>
            <consortium name="The Broad Institute Genomics Platform"/>
            <consortium name="The Broad Institute Genome Sequencing Center for Infectious Disease"/>
            <person name="Wu L."/>
            <person name="Ma J."/>
        </authorList>
    </citation>
    <scope>NUCLEOTIDE SEQUENCE [LARGE SCALE GENOMIC DNA]</scope>
    <source>
        <strain evidence="3">NBRC 15640</strain>
    </source>
</reference>
<accession>A0AAV5NSK4</accession>
<dbReference type="Proteomes" id="UP001156690">
    <property type="component" value="Unassembled WGS sequence"/>
</dbReference>
<dbReference type="RefSeq" id="WP_126608038.1">
    <property type="nucleotide sequence ID" value="NZ_AP025144.1"/>
</dbReference>
<dbReference type="EMBL" id="BSNX01000030">
    <property type="protein sequence ID" value="GLQ73279.1"/>
    <property type="molecule type" value="Genomic_DNA"/>
</dbReference>
<feature type="signal peptide" evidence="1">
    <location>
        <begin position="1"/>
        <end position="18"/>
    </location>
</feature>
<gene>
    <name evidence="2" type="ORF">GCM10007932_26390</name>
</gene>
<protein>
    <submittedName>
        <fullName evidence="2">Uncharacterized protein</fullName>
    </submittedName>
</protein>
<feature type="chain" id="PRO_5043674914" evidence="1">
    <location>
        <begin position="19"/>
        <end position="152"/>
    </location>
</feature>
<keyword evidence="3" id="KW-1185">Reference proteome</keyword>
<name>A0AAV5NSK4_9VIBR</name>
<sequence>MKAITLLLSSLFCLPVLAKDLPPVNEMTHRLDVAGYSNADKWEDLEDTKKQNLETGILFVSQSSVSSMIPVSSSNDNELVVAFTLAGIHCVNTSLEAIDMAHHTSLPKSMLNSINDALKSPSHKASTLVWGYNFETEITPVKQGMIVNCTLK</sequence>
<comment type="caution">
    <text evidence="2">The sequence shown here is derived from an EMBL/GenBank/DDBJ whole genome shotgun (WGS) entry which is preliminary data.</text>
</comment>
<organism evidence="2 3">
    <name type="scientific">Vibrio penaeicida</name>
    <dbReference type="NCBI Taxonomy" id="104609"/>
    <lineage>
        <taxon>Bacteria</taxon>
        <taxon>Pseudomonadati</taxon>
        <taxon>Pseudomonadota</taxon>
        <taxon>Gammaproteobacteria</taxon>
        <taxon>Vibrionales</taxon>
        <taxon>Vibrionaceae</taxon>
        <taxon>Vibrio</taxon>
    </lineage>
</organism>